<dbReference type="GO" id="GO:0006508">
    <property type="term" value="P:proteolysis"/>
    <property type="evidence" value="ECO:0007669"/>
    <property type="project" value="UniProtKB-KW"/>
</dbReference>
<feature type="active site" description="Acyl-thioester intermediate" evidence="4">
    <location>
        <position position="198"/>
    </location>
</feature>
<dbReference type="InterPro" id="IPR042007">
    <property type="entry name" value="Sortase_A"/>
</dbReference>
<reference evidence="5 6" key="1">
    <citation type="submission" date="2018-11" db="EMBL/GenBank/DDBJ databases">
        <authorList>
            <consortium name="Veterinary Laboratory Investigation and Response Network"/>
        </authorList>
    </citation>
    <scope>NUCLEOTIDE SEQUENCE [LARGE SCALE GENOMIC DNA]</scope>
    <source>
        <strain evidence="5 6">SPSE-18-VL-LA-PA-Ryan-0021</strain>
    </source>
</reference>
<keyword evidence="6" id="KW-1185">Reference proteome</keyword>
<organism evidence="5 6">
    <name type="scientific">Staphylococcus pseudintermedius</name>
    <dbReference type="NCBI Taxonomy" id="283734"/>
    <lineage>
        <taxon>Bacteria</taxon>
        <taxon>Bacillati</taxon>
        <taxon>Bacillota</taxon>
        <taxon>Bacilli</taxon>
        <taxon>Bacillales</taxon>
        <taxon>Staphylococcaceae</taxon>
        <taxon>Staphylococcus</taxon>
        <taxon>Staphylococcus intermedius group</taxon>
    </lineage>
</organism>
<evidence type="ECO:0000256" key="3">
    <source>
        <dbReference type="ARBA" id="ARBA00022807"/>
    </source>
</evidence>
<dbReference type="InterPro" id="IPR005754">
    <property type="entry name" value="Sortase"/>
</dbReference>
<dbReference type="CDD" id="cd06165">
    <property type="entry name" value="Sortase_A"/>
    <property type="match status" value="1"/>
</dbReference>
<dbReference type="NCBIfam" id="TIGR01076">
    <property type="entry name" value="sortase_fam"/>
    <property type="match status" value="1"/>
</dbReference>
<dbReference type="Proteomes" id="UP000600220">
    <property type="component" value="Unassembled WGS sequence"/>
</dbReference>
<dbReference type="EMBL" id="AAXKXX010000018">
    <property type="protein sequence ID" value="EGQ4385509.1"/>
    <property type="molecule type" value="Genomic_DNA"/>
</dbReference>
<keyword evidence="3" id="KW-0788">Thiol protease</keyword>
<dbReference type="Gene3D" id="2.40.260.10">
    <property type="entry name" value="Sortase"/>
    <property type="match status" value="1"/>
</dbReference>
<feature type="active site" description="Proton donor/acceptor" evidence="4">
    <location>
        <position position="137"/>
    </location>
</feature>
<dbReference type="Pfam" id="PF04203">
    <property type="entry name" value="Sortase"/>
    <property type="match status" value="1"/>
</dbReference>
<dbReference type="GO" id="GO:0008234">
    <property type="term" value="F:cysteine-type peptidase activity"/>
    <property type="evidence" value="ECO:0007669"/>
    <property type="project" value="UniProtKB-KW"/>
</dbReference>
<dbReference type="InterPro" id="IPR023365">
    <property type="entry name" value="Sortase_dom-sf"/>
</dbReference>
<evidence type="ECO:0000256" key="4">
    <source>
        <dbReference type="PIRSR" id="PIRSR605754-1"/>
    </source>
</evidence>
<name>A0A8H9BZF3_STAPS</name>
<comment type="caution">
    <text evidence="5">The sequence shown here is derived from an EMBL/GenBank/DDBJ whole genome shotgun (WGS) entry which is preliminary data.</text>
</comment>
<evidence type="ECO:0000313" key="6">
    <source>
        <dbReference type="Proteomes" id="UP000600220"/>
    </source>
</evidence>
<dbReference type="SUPFAM" id="SSF63817">
    <property type="entry name" value="Sortase"/>
    <property type="match status" value="1"/>
</dbReference>
<keyword evidence="1" id="KW-0645">Protease</keyword>
<sequence>MKYLIRAGVTILLILALLLVFHKPIINRLVAPYLMNHSYERISKEDFQKNDEYLKNHRTNPNNDNSFDFKAVKPINLLDIKDVEFNSNYVVGKITIPSVHLNLPILYGVSNNNLWFGACTMKPNQKFGQGNFALAGHTMANQNLLFTPLHSIKKGDMIYITNGQNVYVYQTTNVEIVSPDHGEVINDTDESTITLVTCSDVYGKERLIVQGQLLATEATTKKNLNIFNI</sequence>
<keyword evidence="2" id="KW-0378">Hydrolase</keyword>
<dbReference type="AlphaFoldDB" id="A0A8H9BZF3"/>
<gene>
    <name evidence="5" type="ORF">EGV54_10470</name>
</gene>
<protein>
    <submittedName>
        <fullName evidence="5">Class A sortase</fullName>
    </submittedName>
</protein>
<dbReference type="RefSeq" id="WP_140223531.1">
    <property type="nucleotide sequence ID" value="NZ_QGPV01000013.1"/>
</dbReference>
<evidence type="ECO:0000256" key="1">
    <source>
        <dbReference type="ARBA" id="ARBA00022670"/>
    </source>
</evidence>
<proteinExistence type="predicted"/>
<evidence type="ECO:0000313" key="5">
    <source>
        <dbReference type="EMBL" id="EGQ4385509.1"/>
    </source>
</evidence>
<evidence type="ECO:0000256" key="2">
    <source>
        <dbReference type="ARBA" id="ARBA00022801"/>
    </source>
</evidence>
<accession>A0A8H9BZF3</accession>